<gene>
    <name evidence="3" type="ORF">Nepgr_001538</name>
</gene>
<dbReference type="Proteomes" id="UP001279734">
    <property type="component" value="Unassembled WGS sequence"/>
</dbReference>
<reference evidence="3" key="1">
    <citation type="submission" date="2023-05" db="EMBL/GenBank/DDBJ databases">
        <title>Nepenthes gracilis genome sequencing.</title>
        <authorList>
            <person name="Fukushima K."/>
        </authorList>
    </citation>
    <scope>NUCLEOTIDE SEQUENCE</scope>
    <source>
        <strain evidence="3">SING2019-196</strain>
    </source>
</reference>
<evidence type="ECO:0000313" key="4">
    <source>
        <dbReference type="Proteomes" id="UP001279734"/>
    </source>
</evidence>
<organism evidence="3 4">
    <name type="scientific">Nepenthes gracilis</name>
    <name type="common">Slender pitcher plant</name>
    <dbReference type="NCBI Taxonomy" id="150966"/>
    <lineage>
        <taxon>Eukaryota</taxon>
        <taxon>Viridiplantae</taxon>
        <taxon>Streptophyta</taxon>
        <taxon>Embryophyta</taxon>
        <taxon>Tracheophyta</taxon>
        <taxon>Spermatophyta</taxon>
        <taxon>Magnoliopsida</taxon>
        <taxon>eudicotyledons</taxon>
        <taxon>Gunneridae</taxon>
        <taxon>Pentapetalae</taxon>
        <taxon>Caryophyllales</taxon>
        <taxon>Nepenthaceae</taxon>
        <taxon>Nepenthes</taxon>
    </lineage>
</organism>
<dbReference type="Pfam" id="PF22936">
    <property type="entry name" value="Pol_BBD"/>
    <property type="match status" value="1"/>
</dbReference>
<comment type="caution">
    <text evidence="3">The sequence shown here is derived from an EMBL/GenBank/DDBJ whole genome shotgun (WGS) entry which is preliminary data.</text>
</comment>
<dbReference type="EMBL" id="BSYO01000001">
    <property type="protein sequence ID" value="GMG99698.1"/>
    <property type="molecule type" value="Genomic_DNA"/>
</dbReference>
<evidence type="ECO:0000256" key="1">
    <source>
        <dbReference type="SAM" id="MobiDB-lite"/>
    </source>
</evidence>
<feature type="region of interest" description="Disordered" evidence="1">
    <location>
        <begin position="178"/>
        <end position="224"/>
    </location>
</feature>
<accession>A0AAD3P4L8</accession>
<proteinExistence type="predicted"/>
<dbReference type="PANTHER" id="PTHR47592:SF31">
    <property type="entry name" value="ZINC FINGER, CCHC-TYPE-RELATED"/>
    <property type="match status" value="1"/>
</dbReference>
<protein>
    <recommendedName>
        <fullName evidence="2">Retrovirus-related Pol polyprotein from transposon TNT 1-94-like beta-barrel domain-containing protein</fullName>
    </recommendedName>
</protein>
<feature type="compositionally biased region" description="Basic and acidic residues" evidence="1">
    <location>
        <begin position="205"/>
        <end position="218"/>
    </location>
</feature>
<dbReference type="InterPro" id="IPR054722">
    <property type="entry name" value="PolX-like_BBD"/>
</dbReference>
<sequence length="254" mass="28193">MERSNSRNKLEGRSCFFCDKKCHIKKNCARRRQDKKGRGDCQEKKDHGDDPETIAFCGDLLVVHAGKARSRPCQETSWVMDSRASHYATPRKSHFKSYTPVGRGVFKMSNGGSSRVVSIGDVCLRTSNENTLVLEDVRHAPDLMLNVISTGKLDEKGFRMVFGVGQWKLIKGVVTNEGIGQGGRRGRSGAKRERPGGRRGQPKWSARENDKSADKELKGSGFTPNSVERMKVSFRLAEVDAGVQIKGKLPGGRR</sequence>
<evidence type="ECO:0000313" key="3">
    <source>
        <dbReference type="EMBL" id="GMG99698.1"/>
    </source>
</evidence>
<feature type="domain" description="Retrovirus-related Pol polyprotein from transposon TNT 1-94-like beta-barrel" evidence="2">
    <location>
        <begin position="78"/>
        <end position="158"/>
    </location>
</feature>
<dbReference type="AlphaFoldDB" id="A0AAD3P4L8"/>
<evidence type="ECO:0000259" key="2">
    <source>
        <dbReference type="Pfam" id="PF22936"/>
    </source>
</evidence>
<keyword evidence="4" id="KW-1185">Reference proteome</keyword>
<name>A0AAD3P4L8_NEPGR</name>
<dbReference type="PANTHER" id="PTHR47592">
    <property type="entry name" value="PBF68 PROTEIN"/>
    <property type="match status" value="1"/>
</dbReference>